<evidence type="ECO:0000256" key="1">
    <source>
        <dbReference type="ARBA" id="ARBA00005437"/>
    </source>
</evidence>
<accession>A0A9P4MBI4</accession>
<name>A0A9P4MBI4_9PEZI</name>
<dbReference type="Gene3D" id="2.40.160.200">
    <property type="entry name" value="LURP1-related"/>
    <property type="match status" value="1"/>
</dbReference>
<reference evidence="2" key="1">
    <citation type="journal article" date="2020" name="Stud. Mycol.">
        <title>101 Dothideomycetes genomes: a test case for predicting lifestyles and emergence of pathogens.</title>
        <authorList>
            <person name="Haridas S."/>
            <person name="Albert R."/>
            <person name="Binder M."/>
            <person name="Bloem J."/>
            <person name="Labutti K."/>
            <person name="Salamov A."/>
            <person name="Andreopoulos B."/>
            <person name="Baker S."/>
            <person name="Barry K."/>
            <person name="Bills G."/>
            <person name="Bluhm B."/>
            <person name="Cannon C."/>
            <person name="Castanera R."/>
            <person name="Culley D."/>
            <person name="Daum C."/>
            <person name="Ezra D."/>
            <person name="Gonzalez J."/>
            <person name="Henrissat B."/>
            <person name="Kuo A."/>
            <person name="Liang C."/>
            <person name="Lipzen A."/>
            <person name="Lutzoni F."/>
            <person name="Magnuson J."/>
            <person name="Mondo S."/>
            <person name="Nolan M."/>
            <person name="Ohm R."/>
            <person name="Pangilinan J."/>
            <person name="Park H.-J."/>
            <person name="Ramirez L."/>
            <person name="Alfaro M."/>
            <person name="Sun H."/>
            <person name="Tritt A."/>
            <person name="Yoshinaga Y."/>
            <person name="Zwiers L.-H."/>
            <person name="Turgeon B."/>
            <person name="Goodwin S."/>
            <person name="Spatafora J."/>
            <person name="Crous P."/>
            <person name="Grigoriev I."/>
        </authorList>
    </citation>
    <scope>NUCLEOTIDE SEQUENCE</scope>
    <source>
        <strain evidence="2">CBS 133067</strain>
    </source>
</reference>
<evidence type="ECO:0000313" key="3">
    <source>
        <dbReference type="Proteomes" id="UP000799772"/>
    </source>
</evidence>
<dbReference type="PANTHER" id="PTHR31087:SF161">
    <property type="entry name" value="TUBBY C 2 FAMILY PROTEIN"/>
    <property type="match status" value="1"/>
</dbReference>
<dbReference type="OrthoDB" id="97518at2759"/>
<dbReference type="EMBL" id="ML978125">
    <property type="protein sequence ID" value="KAF2099774.1"/>
    <property type="molecule type" value="Genomic_DNA"/>
</dbReference>
<organism evidence="2 3">
    <name type="scientific">Rhizodiscina lignyota</name>
    <dbReference type="NCBI Taxonomy" id="1504668"/>
    <lineage>
        <taxon>Eukaryota</taxon>
        <taxon>Fungi</taxon>
        <taxon>Dikarya</taxon>
        <taxon>Ascomycota</taxon>
        <taxon>Pezizomycotina</taxon>
        <taxon>Dothideomycetes</taxon>
        <taxon>Pleosporomycetidae</taxon>
        <taxon>Aulographales</taxon>
        <taxon>Rhizodiscinaceae</taxon>
        <taxon>Rhizodiscina</taxon>
    </lineage>
</organism>
<dbReference type="SUPFAM" id="SSF54518">
    <property type="entry name" value="Tubby C-terminal domain-like"/>
    <property type="match status" value="1"/>
</dbReference>
<dbReference type="AlphaFoldDB" id="A0A9P4MBI4"/>
<dbReference type="PANTHER" id="PTHR31087">
    <property type="match status" value="1"/>
</dbReference>
<keyword evidence="3" id="KW-1185">Reference proteome</keyword>
<proteinExistence type="inferred from homology"/>
<evidence type="ECO:0000313" key="2">
    <source>
        <dbReference type="EMBL" id="KAF2099774.1"/>
    </source>
</evidence>
<gene>
    <name evidence="2" type="ORF">NA57DRAFT_75279</name>
</gene>
<dbReference type="InterPro" id="IPR007612">
    <property type="entry name" value="LOR"/>
</dbReference>
<dbReference type="Pfam" id="PF04525">
    <property type="entry name" value="LOR"/>
    <property type="match status" value="1"/>
</dbReference>
<comment type="similarity">
    <text evidence="1">Belongs to the LOR family.</text>
</comment>
<dbReference type="InterPro" id="IPR038595">
    <property type="entry name" value="LOR_sf"/>
</dbReference>
<protein>
    <submittedName>
        <fullName evidence="2">DUF567-domain-containing protein</fullName>
    </submittedName>
</protein>
<dbReference type="InterPro" id="IPR025659">
    <property type="entry name" value="Tubby-like_C"/>
</dbReference>
<sequence length="197" mass="21925">MALQPRRSALGIFPQFIAQHNEELVLKEKLFSLSGDSFSITTVDGREIVRVKGEAFSLSGRKHIMDLQDNTVFDIRKEHFTIHTTYYIQNAQEEKLMEIKSRFSIAGSKATITFNNALDGGRPVELTMKGDFFARHADIIEEGSGEPIAQIRRKGLNARNLIGGQQTYIVAVAAGVDLSLVVAMCVCFDEKNNESES</sequence>
<comment type="caution">
    <text evidence="2">The sequence shown here is derived from an EMBL/GenBank/DDBJ whole genome shotgun (WGS) entry which is preliminary data.</text>
</comment>
<dbReference type="Proteomes" id="UP000799772">
    <property type="component" value="Unassembled WGS sequence"/>
</dbReference>